<keyword evidence="3" id="KW-1185">Reference proteome</keyword>
<reference evidence="2 3" key="1">
    <citation type="submission" date="2024-09" db="EMBL/GenBank/DDBJ databases">
        <title>Rethinking Asexuality: The Enigmatic Case of Functional Sexual Genes in Lepraria (Stereocaulaceae).</title>
        <authorList>
            <person name="Doellman M."/>
            <person name="Sun Y."/>
            <person name="Barcenas-Pena A."/>
            <person name="Lumbsch H.T."/>
            <person name="Grewe F."/>
        </authorList>
    </citation>
    <scope>NUCLEOTIDE SEQUENCE [LARGE SCALE GENOMIC DNA]</scope>
    <source>
        <strain evidence="2 3">Grewe 0041</strain>
    </source>
</reference>
<gene>
    <name evidence="2" type="ORF">ABVK25_012266</name>
</gene>
<dbReference type="Proteomes" id="UP001590951">
    <property type="component" value="Unassembled WGS sequence"/>
</dbReference>
<sequence length="109" mass="12717">MQSDHQELQEKLKSINEEKERDLRDADRRHAQQLKEAASKLEQQAKNIEEDLRRTIASQAQELEGANKRLDSQLESSGLRETKGLDDLRSKHLQELELSKQRKLNPTMK</sequence>
<feature type="region of interest" description="Disordered" evidence="1">
    <location>
        <begin position="1"/>
        <end position="32"/>
    </location>
</feature>
<comment type="caution">
    <text evidence="2">The sequence shown here is derived from an EMBL/GenBank/DDBJ whole genome shotgun (WGS) entry which is preliminary data.</text>
</comment>
<proteinExistence type="predicted"/>
<dbReference type="EMBL" id="JBHFEH010000172">
    <property type="protein sequence ID" value="KAL2044632.1"/>
    <property type="molecule type" value="Genomic_DNA"/>
</dbReference>
<evidence type="ECO:0000313" key="2">
    <source>
        <dbReference type="EMBL" id="KAL2044632.1"/>
    </source>
</evidence>
<accession>A0ABR4AFM7</accession>
<feature type="compositionally biased region" description="Basic and acidic residues" evidence="1">
    <location>
        <begin position="65"/>
        <end position="87"/>
    </location>
</feature>
<evidence type="ECO:0000313" key="3">
    <source>
        <dbReference type="Proteomes" id="UP001590951"/>
    </source>
</evidence>
<name>A0ABR4AFM7_9LECA</name>
<protein>
    <submittedName>
        <fullName evidence="2">Uncharacterized protein</fullName>
    </submittedName>
</protein>
<feature type="compositionally biased region" description="Basic and acidic residues" evidence="1">
    <location>
        <begin position="1"/>
        <end position="30"/>
    </location>
</feature>
<evidence type="ECO:0000256" key="1">
    <source>
        <dbReference type="SAM" id="MobiDB-lite"/>
    </source>
</evidence>
<feature type="region of interest" description="Disordered" evidence="1">
    <location>
        <begin position="63"/>
        <end position="87"/>
    </location>
</feature>
<organism evidence="2 3">
    <name type="scientific">Lepraria finkii</name>
    <dbReference type="NCBI Taxonomy" id="1340010"/>
    <lineage>
        <taxon>Eukaryota</taxon>
        <taxon>Fungi</taxon>
        <taxon>Dikarya</taxon>
        <taxon>Ascomycota</taxon>
        <taxon>Pezizomycotina</taxon>
        <taxon>Lecanoromycetes</taxon>
        <taxon>OSLEUM clade</taxon>
        <taxon>Lecanoromycetidae</taxon>
        <taxon>Lecanorales</taxon>
        <taxon>Lecanorineae</taxon>
        <taxon>Stereocaulaceae</taxon>
        <taxon>Lepraria</taxon>
    </lineage>
</organism>